<dbReference type="Proteomes" id="UP000034883">
    <property type="component" value="Chromosome"/>
</dbReference>
<protein>
    <submittedName>
        <fullName evidence="1">Uncharacterized protein</fullName>
    </submittedName>
</protein>
<dbReference type="KEGG" id="samy:DB32_000544"/>
<name>A0A0F6YGY4_9BACT</name>
<organism evidence="1 2">
    <name type="scientific">Sandaracinus amylolyticus</name>
    <dbReference type="NCBI Taxonomy" id="927083"/>
    <lineage>
        <taxon>Bacteria</taxon>
        <taxon>Pseudomonadati</taxon>
        <taxon>Myxococcota</taxon>
        <taxon>Polyangia</taxon>
        <taxon>Polyangiales</taxon>
        <taxon>Sandaracinaceae</taxon>
        <taxon>Sandaracinus</taxon>
    </lineage>
</organism>
<dbReference type="STRING" id="927083.DB32_000544"/>
<dbReference type="EMBL" id="CP011125">
    <property type="protein sequence ID" value="AKF03395.1"/>
    <property type="molecule type" value="Genomic_DNA"/>
</dbReference>
<gene>
    <name evidence="1" type="ORF">DB32_000544</name>
</gene>
<sequence length="165" mass="18057">MTSAGSGAGALPPGHVRRYYGDLASGELHPDRMRIDNLTFRAVIDRAGLVLAQTPKISIVSQYQFALRRVFASMVHDELDGGSSDLLQFNVREQGRGFDVFKKPISFAAALRLGPIEHDGTYICIAGTDLEVTWTVDVPLWQSLVDATRIVKVTLSGDYVSCSTR</sequence>
<reference evidence="1 2" key="1">
    <citation type="submission" date="2015-03" db="EMBL/GenBank/DDBJ databases">
        <title>Genome assembly of Sandaracinus amylolyticus DSM 53668.</title>
        <authorList>
            <person name="Sharma G."/>
            <person name="Subramanian S."/>
        </authorList>
    </citation>
    <scope>NUCLEOTIDE SEQUENCE [LARGE SCALE GENOMIC DNA]</scope>
    <source>
        <strain evidence="1 2">DSM 53668</strain>
    </source>
</reference>
<accession>A0A0F6YGY4</accession>
<evidence type="ECO:0000313" key="1">
    <source>
        <dbReference type="EMBL" id="AKF03395.1"/>
    </source>
</evidence>
<evidence type="ECO:0000313" key="2">
    <source>
        <dbReference type="Proteomes" id="UP000034883"/>
    </source>
</evidence>
<proteinExistence type="predicted"/>
<dbReference type="AlphaFoldDB" id="A0A0F6YGY4"/>
<dbReference type="RefSeq" id="WP_053230846.1">
    <property type="nucleotide sequence ID" value="NZ_CP011125.1"/>
</dbReference>
<keyword evidence="2" id="KW-1185">Reference proteome</keyword>